<keyword evidence="3" id="KW-1185">Reference proteome</keyword>
<organism evidence="2 3">
    <name type="scientific">Roseivivax jejudonensis</name>
    <dbReference type="NCBI Taxonomy" id="1529041"/>
    <lineage>
        <taxon>Bacteria</taxon>
        <taxon>Pseudomonadati</taxon>
        <taxon>Pseudomonadota</taxon>
        <taxon>Alphaproteobacteria</taxon>
        <taxon>Rhodobacterales</taxon>
        <taxon>Roseobacteraceae</taxon>
        <taxon>Roseivivax</taxon>
    </lineage>
</organism>
<protein>
    <submittedName>
        <fullName evidence="2">Uncharacterized protein</fullName>
    </submittedName>
</protein>
<dbReference type="Proteomes" id="UP000193570">
    <property type="component" value="Unassembled WGS sequence"/>
</dbReference>
<sequence>MTDVATNADPRFAAALVGAAVASVGWFVAGLRERGRERRHRRVRQEDLQVALRAEIQHYVDILGNPAFDLNEAWREMVEVMERDPDYVPLIPTERNDTVFQAMIAEVHLLPEHAIQPVVRYYNQVFAIEAMIADLRADAFGRVSQSQRIKMYTDYISLKLEALEMGRTALSALDHSLARMRSARGFSSRAGARSDQR</sequence>
<reference evidence="2 3" key="1">
    <citation type="submission" date="2017-03" db="EMBL/GenBank/DDBJ databases">
        <authorList>
            <person name="Afonso C.L."/>
            <person name="Miller P.J."/>
            <person name="Scott M.A."/>
            <person name="Spackman E."/>
            <person name="Goraichik I."/>
            <person name="Dimitrov K.M."/>
            <person name="Suarez D.L."/>
            <person name="Swayne D.E."/>
        </authorList>
    </citation>
    <scope>NUCLEOTIDE SEQUENCE [LARGE SCALE GENOMIC DNA]</scope>
    <source>
        <strain evidence="2 3">CECT 8625</strain>
    </source>
</reference>
<keyword evidence="1" id="KW-0472">Membrane</keyword>
<accession>A0A1X6YQ16</accession>
<dbReference type="AlphaFoldDB" id="A0A1X6YQ16"/>
<evidence type="ECO:0000256" key="1">
    <source>
        <dbReference type="SAM" id="Phobius"/>
    </source>
</evidence>
<dbReference type="OrthoDB" id="7836441at2"/>
<feature type="transmembrane region" description="Helical" evidence="1">
    <location>
        <begin position="12"/>
        <end position="31"/>
    </location>
</feature>
<gene>
    <name evidence="2" type="ORF">ROJ8625_01167</name>
</gene>
<name>A0A1X6YQ16_9RHOB</name>
<evidence type="ECO:0000313" key="3">
    <source>
        <dbReference type="Proteomes" id="UP000193570"/>
    </source>
</evidence>
<keyword evidence="1" id="KW-0812">Transmembrane</keyword>
<dbReference type="EMBL" id="FWFK01000002">
    <property type="protein sequence ID" value="SLN27972.1"/>
    <property type="molecule type" value="Genomic_DNA"/>
</dbReference>
<evidence type="ECO:0000313" key="2">
    <source>
        <dbReference type="EMBL" id="SLN27972.1"/>
    </source>
</evidence>
<dbReference type="RefSeq" id="WP_085790927.1">
    <property type="nucleotide sequence ID" value="NZ_FWFK01000002.1"/>
</dbReference>
<proteinExistence type="predicted"/>
<keyword evidence="1" id="KW-1133">Transmembrane helix</keyword>